<evidence type="ECO:0000313" key="4">
    <source>
        <dbReference type="Proteomes" id="UP000709437"/>
    </source>
</evidence>
<dbReference type="EMBL" id="JAHEWX010000025">
    <property type="protein sequence ID" value="MBT1543194.1"/>
    <property type="molecule type" value="Genomic_DNA"/>
</dbReference>
<proteinExistence type="predicted"/>
<keyword evidence="1" id="KW-0812">Transmembrane</keyword>
<dbReference type="Gene3D" id="3.90.1210.10">
    <property type="entry name" value="Antifreeze-like/N-acetylneuraminic acid synthase C-terminal domain"/>
    <property type="match status" value="1"/>
</dbReference>
<accession>A0A9Q2W8E1</accession>
<keyword evidence="1" id="KW-0472">Membrane</keyword>
<name>A0A9Q2W8E1_9MICO</name>
<dbReference type="RefSeq" id="WP_163343943.1">
    <property type="nucleotide sequence ID" value="NZ_CP041260.1"/>
</dbReference>
<evidence type="ECO:0000313" key="3">
    <source>
        <dbReference type="EMBL" id="MBT1543194.1"/>
    </source>
</evidence>
<reference evidence="3" key="1">
    <citation type="submission" date="2021-05" db="EMBL/GenBank/DDBJ databases">
        <title>Whole genome sequence of Curtobacterium flaccumfaciens pv. flaccumfaciens strain CFBP 3417.</title>
        <authorList>
            <person name="Osdaghi E."/>
            <person name="Taghouti G."/>
            <person name="Portier P."/>
            <person name="Fazliarab A."/>
            <person name="Taghavi S.M."/>
            <person name="Briand M."/>
            <person name="Le-Saux M."/>
            <person name="Jacques M.-A."/>
        </authorList>
    </citation>
    <scope>NUCLEOTIDE SEQUENCE</scope>
    <source>
        <strain evidence="3">CFBP 3417</strain>
    </source>
</reference>
<dbReference type="AlphaFoldDB" id="A0A9Q2W8E1"/>
<sequence length="199" mass="20064">MRTRRSWVYAAGAAALIIVGGVASVFIYSTSSHTQQVFVIAKSIDRGDTITKDDLTTIDVAAGQRTDGVAAADSSSLIGKVATVDLPKGSLLTRSAVASALPVPDGQALVGLSLKPAQLPSQQLVAGDRIEIVPIAATDGAAAARSNSAPVQGTVSASRTSQASGTTVVDVYINARNAADVTSRAAAGQVAVYLAAAED</sequence>
<evidence type="ECO:0000259" key="2">
    <source>
        <dbReference type="SMART" id="SM00858"/>
    </source>
</evidence>
<dbReference type="Pfam" id="PF08666">
    <property type="entry name" value="SAF"/>
    <property type="match status" value="1"/>
</dbReference>
<comment type="caution">
    <text evidence="3">The sequence shown here is derived from an EMBL/GenBank/DDBJ whole genome shotgun (WGS) entry which is preliminary data.</text>
</comment>
<dbReference type="CDD" id="cd11614">
    <property type="entry name" value="SAF_CpaB_FlgA_like"/>
    <property type="match status" value="1"/>
</dbReference>
<organism evidence="3 4">
    <name type="scientific">Curtobacterium flaccumfaciens pv. flaccumfaciens</name>
    <dbReference type="NCBI Taxonomy" id="138532"/>
    <lineage>
        <taxon>Bacteria</taxon>
        <taxon>Bacillati</taxon>
        <taxon>Actinomycetota</taxon>
        <taxon>Actinomycetes</taxon>
        <taxon>Micrococcales</taxon>
        <taxon>Microbacteriaceae</taxon>
        <taxon>Curtobacterium</taxon>
    </lineage>
</organism>
<feature type="domain" description="SAF" evidence="2">
    <location>
        <begin position="35"/>
        <end position="98"/>
    </location>
</feature>
<evidence type="ECO:0000256" key="1">
    <source>
        <dbReference type="SAM" id="Phobius"/>
    </source>
</evidence>
<keyword evidence="1" id="KW-1133">Transmembrane helix</keyword>
<dbReference type="SMART" id="SM00858">
    <property type="entry name" value="SAF"/>
    <property type="match status" value="1"/>
</dbReference>
<feature type="transmembrane region" description="Helical" evidence="1">
    <location>
        <begin position="7"/>
        <end position="28"/>
    </location>
</feature>
<gene>
    <name evidence="3" type="ORF">KK103_15635</name>
</gene>
<dbReference type="SUPFAM" id="SSF51269">
    <property type="entry name" value="AFP III-like domain"/>
    <property type="match status" value="1"/>
</dbReference>
<protein>
    <submittedName>
        <fullName evidence="3">SAF domain-containing protein</fullName>
    </submittedName>
</protein>
<dbReference type="Proteomes" id="UP000709437">
    <property type="component" value="Unassembled WGS sequence"/>
</dbReference>
<dbReference type="InterPro" id="IPR036732">
    <property type="entry name" value="AFP_Neu5c_C_sf"/>
</dbReference>
<dbReference type="InterPro" id="IPR013974">
    <property type="entry name" value="SAF"/>
</dbReference>